<feature type="transmembrane region" description="Helical" evidence="8">
    <location>
        <begin position="44"/>
        <end position="61"/>
    </location>
</feature>
<feature type="transmembrane region" description="Helical" evidence="8">
    <location>
        <begin position="91"/>
        <end position="113"/>
    </location>
</feature>
<feature type="transmembrane region" description="Helical" evidence="8">
    <location>
        <begin position="680"/>
        <end position="701"/>
    </location>
</feature>
<evidence type="ECO:0000256" key="5">
    <source>
        <dbReference type="ARBA" id="ARBA00023136"/>
    </source>
</evidence>
<keyword evidence="3 8" id="KW-0812">Transmembrane</keyword>
<feature type="transmembrane region" description="Helical" evidence="8">
    <location>
        <begin position="184"/>
        <end position="207"/>
    </location>
</feature>
<dbReference type="GO" id="GO:0005886">
    <property type="term" value="C:plasma membrane"/>
    <property type="evidence" value="ECO:0007669"/>
    <property type="project" value="TreeGrafter"/>
</dbReference>
<feature type="transmembrane region" description="Helical" evidence="8">
    <location>
        <begin position="433"/>
        <end position="457"/>
    </location>
</feature>
<proteinExistence type="inferred from homology"/>
<feature type="compositionally biased region" description="Acidic residues" evidence="7">
    <location>
        <begin position="558"/>
        <end position="569"/>
    </location>
</feature>
<dbReference type="PANTHER" id="PTHR11819">
    <property type="entry name" value="SOLUTE CARRIER FAMILY 5"/>
    <property type="match status" value="1"/>
</dbReference>
<dbReference type="Gene3D" id="1.20.1730.10">
    <property type="entry name" value="Sodium/glucose cotransporter"/>
    <property type="match status" value="1"/>
</dbReference>
<dbReference type="GO" id="GO:0005412">
    <property type="term" value="F:D-glucose:sodium symporter activity"/>
    <property type="evidence" value="ECO:0007669"/>
    <property type="project" value="TreeGrafter"/>
</dbReference>
<evidence type="ECO:0000256" key="6">
    <source>
        <dbReference type="RuleBase" id="RU362091"/>
    </source>
</evidence>
<feature type="transmembrane region" description="Helical" evidence="8">
    <location>
        <begin position="254"/>
        <end position="273"/>
    </location>
</feature>
<reference evidence="9" key="1">
    <citation type="submission" date="2021-01" db="UniProtKB">
        <authorList>
            <consortium name="EnsemblMetazoa"/>
        </authorList>
    </citation>
    <scope>IDENTIFICATION</scope>
</reference>
<evidence type="ECO:0008006" key="11">
    <source>
        <dbReference type="Google" id="ProtNLM"/>
    </source>
</evidence>
<dbReference type="RefSeq" id="XP_066936605.1">
    <property type="nucleotide sequence ID" value="XM_067080504.1"/>
</dbReference>
<accession>A0A7M5X049</accession>
<evidence type="ECO:0000256" key="1">
    <source>
        <dbReference type="ARBA" id="ARBA00004141"/>
    </source>
</evidence>
<evidence type="ECO:0000256" key="4">
    <source>
        <dbReference type="ARBA" id="ARBA00022989"/>
    </source>
</evidence>
<comment type="subcellular location">
    <subcellularLocation>
        <location evidence="1">Membrane</location>
        <topology evidence="1">Multi-pass membrane protein</topology>
    </subcellularLocation>
</comment>
<dbReference type="EnsemblMetazoa" id="CLYHEMT015655.1">
    <property type="protein sequence ID" value="CLYHEMP015655.1"/>
    <property type="gene ID" value="CLYHEMG015655"/>
</dbReference>
<dbReference type="InterPro" id="IPR001734">
    <property type="entry name" value="Na/solute_symporter"/>
</dbReference>
<sequence length="727" mass="80500">MTTSQGKLTVADISVIAVYIVSVIAVGVWSMFQSKRGTVSGYFLAGRFMTFLPVGMSLFASNIGSEHLIGLSGSGAAAGISVGAFEFNALMFLQLLGFVFLPVYISSGVFTLPEYIHKRFGGNRIRIFLAVLSLLLYIFTKISVNMYSGALFIQQSVGWNLYLSIFGLLALTGICTLTGGLATVIYLDTLMAFVMVGGAAIMTFIGFKEIGWYSGLRAKYPNAMADEVLLGNTTCGIPRHDSFRLLRDPIDSDLPWPGFMFGQTSASIWYWCADQVIVQRALAAKSLSHAQGGAVLAGYIKILPMFIMVMPGMISRVLFPNEVGCVDPDKCMAICESRTGCTNIALPKLVLEIMPSGLRGMMLAVMMAALMSDLTSIFNSASTIFTMDVYRSIRKQAGTRELMIVGRVFILILCVIGVLWVPVLKEFQGGQLFIYIQAVSAYLSPPIAAVYLLAIFWQRSNEQGTFWAMMVGFAVGITRMILDFTYPAPSCSDAAQDTRPPIIKKLLFHYFYVALLLFVLTLIVCVVISLLTEPPDEELIIRTTVWTKYDSRIRSDELSEQNDMEENDQNEIRRRFTSTGSETDGATLEMKERQTTTKDSDDNSRVPLMTSHTIYSSNESITNQADVIVHQPRPSCCKRALYFICGLSEDPIEERKSMDEQKDHIREVISLKQDPTAKKFLHINCILVLVVCIFLLVFFTVPDGGPTGPTIPLPYMPFVLNGTRPYE</sequence>
<evidence type="ECO:0000256" key="3">
    <source>
        <dbReference type="ARBA" id="ARBA00022692"/>
    </source>
</evidence>
<dbReference type="NCBIfam" id="TIGR00813">
    <property type="entry name" value="sss"/>
    <property type="match status" value="1"/>
</dbReference>
<dbReference type="PANTHER" id="PTHR11819:SF150">
    <property type="entry name" value="SODIUM_MYO-INOSITOL COTRANSPORTER"/>
    <property type="match status" value="1"/>
</dbReference>
<feature type="transmembrane region" description="Helical" evidence="8">
    <location>
        <begin position="12"/>
        <end position="32"/>
    </location>
</feature>
<dbReference type="Proteomes" id="UP000594262">
    <property type="component" value="Unplaced"/>
</dbReference>
<evidence type="ECO:0000256" key="8">
    <source>
        <dbReference type="SAM" id="Phobius"/>
    </source>
</evidence>
<evidence type="ECO:0000256" key="2">
    <source>
        <dbReference type="ARBA" id="ARBA00006434"/>
    </source>
</evidence>
<feature type="transmembrane region" description="Helical" evidence="8">
    <location>
        <begin position="125"/>
        <end position="147"/>
    </location>
</feature>
<feature type="transmembrane region" description="Helical" evidence="8">
    <location>
        <begin position="464"/>
        <end position="482"/>
    </location>
</feature>
<dbReference type="OrthoDB" id="6132759at2759"/>
<keyword evidence="4 8" id="KW-1133">Transmembrane helix</keyword>
<dbReference type="Pfam" id="PF00474">
    <property type="entry name" value="SSF"/>
    <property type="match status" value="1"/>
</dbReference>
<keyword evidence="5 8" id="KW-0472">Membrane</keyword>
<dbReference type="RefSeq" id="XP_066936600.1">
    <property type="nucleotide sequence ID" value="XM_067080499.1"/>
</dbReference>
<protein>
    <recommendedName>
        <fullName evidence="11">Sodium/myo-inositol cotransporter</fullName>
    </recommendedName>
</protein>
<evidence type="ECO:0000256" key="7">
    <source>
        <dbReference type="SAM" id="MobiDB-lite"/>
    </source>
</evidence>
<feature type="transmembrane region" description="Helical" evidence="8">
    <location>
        <begin position="510"/>
        <end position="532"/>
    </location>
</feature>
<feature type="transmembrane region" description="Helical" evidence="8">
    <location>
        <begin position="159"/>
        <end position="177"/>
    </location>
</feature>
<evidence type="ECO:0000313" key="10">
    <source>
        <dbReference type="Proteomes" id="UP000594262"/>
    </source>
</evidence>
<organism evidence="9 10">
    <name type="scientific">Clytia hemisphaerica</name>
    <dbReference type="NCBI Taxonomy" id="252671"/>
    <lineage>
        <taxon>Eukaryota</taxon>
        <taxon>Metazoa</taxon>
        <taxon>Cnidaria</taxon>
        <taxon>Hydrozoa</taxon>
        <taxon>Hydroidolina</taxon>
        <taxon>Leptothecata</taxon>
        <taxon>Obeliida</taxon>
        <taxon>Clytiidae</taxon>
        <taxon>Clytia</taxon>
    </lineage>
</organism>
<dbReference type="PROSITE" id="PS50283">
    <property type="entry name" value="NA_SOLUT_SYMP_3"/>
    <property type="match status" value="1"/>
</dbReference>
<feature type="compositionally biased region" description="Basic and acidic residues" evidence="7">
    <location>
        <begin position="589"/>
        <end position="604"/>
    </location>
</feature>
<dbReference type="AlphaFoldDB" id="A0A7M5X049"/>
<dbReference type="GeneID" id="136824348"/>
<feature type="region of interest" description="Disordered" evidence="7">
    <location>
        <begin position="557"/>
        <end position="604"/>
    </location>
</feature>
<comment type="similarity">
    <text evidence="2 6">Belongs to the sodium:solute symporter (SSF) (TC 2.A.21) family.</text>
</comment>
<feature type="transmembrane region" description="Helical" evidence="8">
    <location>
        <begin position="361"/>
        <end position="381"/>
    </location>
</feature>
<name>A0A7M5X049_9CNID</name>
<feature type="transmembrane region" description="Helical" evidence="8">
    <location>
        <begin position="402"/>
        <end position="421"/>
    </location>
</feature>
<keyword evidence="10" id="KW-1185">Reference proteome</keyword>
<evidence type="ECO:0000313" key="9">
    <source>
        <dbReference type="EnsemblMetazoa" id="CLYHEMP015655.1"/>
    </source>
</evidence>
<dbReference type="InterPro" id="IPR038377">
    <property type="entry name" value="Na/Glc_symporter_sf"/>
</dbReference>
<feature type="transmembrane region" description="Helical" evidence="8">
    <location>
        <begin position="294"/>
        <end position="314"/>
    </location>
</feature>